<evidence type="ECO:0000256" key="5">
    <source>
        <dbReference type="ARBA" id="ARBA00004817"/>
    </source>
</evidence>
<organism evidence="24 25">
    <name type="scientific">Acinetobacter marinus</name>
    <dbReference type="NCBI Taxonomy" id="281375"/>
    <lineage>
        <taxon>Bacteria</taxon>
        <taxon>Pseudomonadati</taxon>
        <taxon>Pseudomonadota</taxon>
        <taxon>Gammaproteobacteria</taxon>
        <taxon>Moraxellales</taxon>
        <taxon>Moraxellaceae</taxon>
        <taxon>Acinetobacter</taxon>
    </lineage>
</organism>
<dbReference type="UniPathway" id="UPA00121">
    <property type="reaction ID" value="UER00345"/>
</dbReference>
<feature type="compositionally biased region" description="Basic and acidic residues" evidence="20">
    <location>
        <begin position="1"/>
        <end position="15"/>
    </location>
</feature>
<evidence type="ECO:0000256" key="11">
    <source>
        <dbReference type="ARBA" id="ARBA00023141"/>
    </source>
</evidence>
<dbReference type="FunFam" id="3.40.190.10:FF:000034">
    <property type="entry name" value="Chorismate mutase/prephenate dehydratase"/>
    <property type="match status" value="1"/>
</dbReference>
<comment type="pathway">
    <text evidence="5">Metabolic intermediate biosynthesis; prephenate biosynthesis; prephenate from chorismate: step 1/1.</text>
</comment>
<keyword evidence="11" id="KW-0057">Aromatic amino acid biosynthesis</keyword>
<comment type="pathway">
    <text evidence="4">Amino-acid biosynthesis; L-phenylalanine biosynthesis; phenylpyruvate from prephenate: step 1/1.</text>
</comment>
<evidence type="ECO:0000256" key="12">
    <source>
        <dbReference type="ARBA" id="ARBA00023222"/>
    </source>
</evidence>
<evidence type="ECO:0000256" key="9">
    <source>
        <dbReference type="ARBA" id="ARBA00022490"/>
    </source>
</evidence>
<evidence type="ECO:0000256" key="4">
    <source>
        <dbReference type="ARBA" id="ARBA00004741"/>
    </source>
</evidence>
<evidence type="ECO:0000256" key="6">
    <source>
        <dbReference type="ARBA" id="ARBA00012404"/>
    </source>
</evidence>
<dbReference type="Gene3D" id="1.20.59.10">
    <property type="entry name" value="Chorismate mutase"/>
    <property type="match status" value="1"/>
</dbReference>
<name>A0A1G6GYB1_9GAMM</name>
<dbReference type="GO" id="GO:0046417">
    <property type="term" value="P:chorismate metabolic process"/>
    <property type="evidence" value="ECO:0007669"/>
    <property type="project" value="InterPro"/>
</dbReference>
<dbReference type="PROSITE" id="PS51671">
    <property type="entry name" value="ACT"/>
    <property type="match status" value="1"/>
</dbReference>
<evidence type="ECO:0000259" key="22">
    <source>
        <dbReference type="PROSITE" id="PS51171"/>
    </source>
</evidence>
<feature type="site" description="Essential for prephenate dehydratase activity" evidence="19">
    <location>
        <position position="278"/>
    </location>
</feature>
<dbReference type="SUPFAM" id="SSF48600">
    <property type="entry name" value="Chorismate mutase II"/>
    <property type="match status" value="1"/>
</dbReference>
<comment type="subcellular location">
    <subcellularLocation>
        <location evidence="3">Cytoplasm</location>
    </subcellularLocation>
</comment>
<dbReference type="InterPro" id="IPR008242">
    <property type="entry name" value="Chor_mutase/pphenate_deHydtase"/>
</dbReference>
<evidence type="ECO:0000256" key="15">
    <source>
        <dbReference type="ARBA" id="ARBA00023268"/>
    </source>
</evidence>
<comment type="function">
    <text evidence="2">Catalyzes the Claisen rearrangement of chorismate to prephenate and the decarboxylation/dehydration of prephenate to phenylpyruvate.</text>
</comment>
<dbReference type="OrthoDB" id="9802281at2"/>
<dbReference type="UniPathway" id="UPA00120">
    <property type="reaction ID" value="UER00203"/>
</dbReference>
<dbReference type="Gene3D" id="3.40.190.10">
    <property type="entry name" value="Periplasmic binding protein-like II"/>
    <property type="match status" value="2"/>
</dbReference>
<dbReference type="SUPFAM" id="SSF53850">
    <property type="entry name" value="Periplasmic binding protein-like II"/>
    <property type="match status" value="1"/>
</dbReference>
<evidence type="ECO:0000313" key="25">
    <source>
        <dbReference type="Proteomes" id="UP000242317"/>
    </source>
</evidence>
<sequence length="378" mass="42604">MQHEAQHKDQQHKEQQNSQGLNLQDIRQQIDSVDEQIHFLINQRAKLAETVAKAKFSQDENPVFYRPEREAQVLRNVMARNQGPLSNETVARLFREIMSACLALEAPQSIAFLGPEGTYTQAAAIKHFGQDAITRPITTIEEVFREVESGSAHYGVVPVENSSEGIVNHTLDCFKASKLHVIGEVELPIHHQFLISHNTRKDSIKQIYAHQQALAQCRKWLDVNYPGVERIALNSNAEAARRIRNEWHSAAIAGDVAAQIYDLEILHANIEDNPDNTTRFLVIGREKSSRSGHDKTSLLIAAHDKAGALIEILAPIAKHNLTMTSIETRPSLPEKWTYVFFIDLKGHIEDEGVREAIEEIRPHVKELRVLGSYPLAVL</sequence>
<dbReference type="EMBL" id="FMYK01000001">
    <property type="protein sequence ID" value="SDB86096.1"/>
    <property type="molecule type" value="Genomic_DNA"/>
</dbReference>
<reference evidence="25" key="1">
    <citation type="submission" date="2016-09" db="EMBL/GenBank/DDBJ databases">
        <authorList>
            <person name="Varghese N."/>
            <person name="Submissions S."/>
        </authorList>
    </citation>
    <scope>NUCLEOTIDE SEQUENCE [LARGE SCALE GENOMIC DNA]</scope>
    <source>
        <strain evidence="25">ANC 3699</strain>
    </source>
</reference>
<keyword evidence="14" id="KW-0456">Lyase</keyword>
<dbReference type="InterPro" id="IPR036979">
    <property type="entry name" value="CM_dom_sf"/>
</dbReference>
<dbReference type="PROSITE" id="PS51171">
    <property type="entry name" value="PREPHENATE_DEHYDR_3"/>
    <property type="match status" value="1"/>
</dbReference>
<dbReference type="GO" id="GO:0005737">
    <property type="term" value="C:cytoplasm"/>
    <property type="evidence" value="ECO:0007669"/>
    <property type="project" value="UniProtKB-SubCell"/>
</dbReference>
<dbReference type="GO" id="GO:0009094">
    <property type="term" value="P:L-phenylalanine biosynthetic process"/>
    <property type="evidence" value="ECO:0007669"/>
    <property type="project" value="UniProtKB-UniPathway"/>
</dbReference>
<evidence type="ECO:0000256" key="8">
    <source>
        <dbReference type="ARBA" id="ARBA00014401"/>
    </source>
</evidence>
<dbReference type="InterPro" id="IPR002701">
    <property type="entry name" value="CM_II_prokaryot"/>
</dbReference>
<dbReference type="FunFam" id="1.20.59.10:FF:000004">
    <property type="entry name" value="Prephenate dehydratase"/>
    <property type="match status" value="1"/>
</dbReference>
<dbReference type="AlphaFoldDB" id="A0A1G6GYB1"/>
<evidence type="ECO:0000256" key="3">
    <source>
        <dbReference type="ARBA" id="ARBA00004496"/>
    </source>
</evidence>
<dbReference type="RefSeq" id="WP_092615396.1">
    <property type="nucleotide sequence ID" value="NZ_FMYK01000001.1"/>
</dbReference>
<evidence type="ECO:0000256" key="7">
    <source>
        <dbReference type="ARBA" id="ARBA00013147"/>
    </source>
</evidence>
<evidence type="ECO:0000256" key="2">
    <source>
        <dbReference type="ARBA" id="ARBA00002364"/>
    </source>
</evidence>
<evidence type="ECO:0000256" key="19">
    <source>
        <dbReference type="PIRSR" id="PIRSR001500-2"/>
    </source>
</evidence>
<dbReference type="PANTHER" id="PTHR21022">
    <property type="entry name" value="PREPHENATE DEHYDRATASE P PROTEIN"/>
    <property type="match status" value="1"/>
</dbReference>
<keyword evidence="25" id="KW-1185">Reference proteome</keyword>
<proteinExistence type="predicted"/>
<dbReference type="InterPro" id="IPR045865">
    <property type="entry name" value="ACT-like_dom_sf"/>
</dbReference>
<dbReference type="Proteomes" id="UP000242317">
    <property type="component" value="Unassembled WGS sequence"/>
</dbReference>
<dbReference type="PROSITE" id="PS51168">
    <property type="entry name" value="CHORISMATE_MUT_2"/>
    <property type="match status" value="1"/>
</dbReference>
<evidence type="ECO:0000256" key="13">
    <source>
        <dbReference type="ARBA" id="ARBA00023235"/>
    </source>
</evidence>
<dbReference type="InterPro" id="IPR010957">
    <property type="entry name" value="G/b/e-P-prot_chorismate_mutase"/>
</dbReference>
<evidence type="ECO:0000259" key="21">
    <source>
        <dbReference type="PROSITE" id="PS51168"/>
    </source>
</evidence>
<dbReference type="Pfam" id="PF01842">
    <property type="entry name" value="ACT"/>
    <property type="match status" value="1"/>
</dbReference>
<dbReference type="InterPro" id="IPR002912">
    <property type="entry name" value="ACT_dom"/>
</dbReference>
<feature type="domain" description="ACT" evidence="23">
    <location>
        <begin position="297"/>
        <end position="374"/>
    </location>
</feature>
<dbReference type="InterPro" id="IPR018528">
    <property type="entry name" value="Preph_deHydtase_CS"/>
</dbReference>
<gene>
    <name evidence="24" type="ORF">SAMN05421749_101478</name>
</gene>
<feature type="region of interest" description="Disordered" evidence="20">
    <location>
        <begin position="1"/>
        <end position="21"/>
    </location>
</feature>
<keyword evidence="13" id="KW-0413">Isomerase</keyword>
<feature type="domain" description="Chorismate mutase" evidence="21">
    <location>
        <begin position="17"/>
        <end position="109"/>
    </location>
</feature>
<dbReference type="Pfam" id="PF01817">
    <property type="entry name" value="CM_2"/>
    <property type="match status" value="1"/>
</dbReference>
<dbReference type="GO" id="GO:0004106">
    <property type="term" value="F:chorismate mutase activity"/>
    <property type="evidence" value="ECO:0007669"/>
    <property type="project" value="UniProtKB-EC"/>
</dbReference>
<evidence type="ECO:0000259" key="23">
    <source>
        <dbReference type="PROSITE" id="PS51671"/>
    </source>
</evidence>
<dbReference type="PROSITE" id="PS00857">
    <property type="entry name" value="PREPHENATE_DEHYDR_1"/>
    <property type="match status" value="1"/>
</dbReference>
<evidence type="ECO:0000256" key="1">
    <source>
        <dbReference type="ARBA" id="ARBA00000824"/>
    </source>
</evidence>
<dbReference type="GO" id="GO:0004664">
    <property type="term" value="F:prephenate dehydratase activity"/>
    <property type="evidence" value="ECO:0007669"/>
    <property type="project" value="UniProtKB-EC"/>
</dbReference>
<feature type="domain" description="Prephenate dehydratase" evidence="22">
    <location>
        <begin position="109"/>
        <end position="285"/>
    </location>
</feature>
<dbReference type="FunFam" id="3.40.190.10:FF:000029">
    <property type="entry name" value="Chorismate mutase/Prephenate dehydratase"/>
    <property type="match status" value="1"/>
</dbReference>
<evidence type="ECO:0000256" key="10">
    <source>
        <dbReference type="ARBA" id="ARBA00022605"/>
    </source>
</evidence>
<dbReference type="SMART" id="SM00830">
    <property type="entry name" value="CM_2"/>
    <property type="match status" value="1"/>
</dbReference>
<dbReference type="EC" id="5.4.99.5" evidence="6"/>
<dbReference type="CDD" id="cd04905">
    <property type="entry name" value="ACT_CM-PDT"/>
    <property type="match status" value="1"/>
</dbReference>
<dbReference type="SUPFAM" id="SSF55021">
    <property type="entry name" value="ACT-like"/>
    <property type="match status" value="1"/>
</dbReference>
<dbReference type="Gene3D" id="3.30.70.260">
    <property type="match status" value="1"/>
</dbReference>
<evidence type="ECO:0000313" key="24">
    <source>
        <dbReference type="EMBL" id="SDB86096.1"/>
    </source>
</evidence>
<keyword evidence="10" id="KW-0028">Amino-acid biosynthesis</keyword>
<evidence type="ECO:0000256" key="17">
    <source>
        <dbReference type="ARBA" id="ARBA00031520"/>
    </source>
</evidence>
<evidence type="ECO:0000256" key="14">
    <source>
        <dbReference type="ARBA" id="ARBA00023239"/>
    </source>
</evidence>
<dbReference type="InterPro" id="IPR036263">
    <property type="entry name" value="Chorismate_II_sf"/>
</dbReference>
<comment type="catalytic activity">
    <reaction evidence="18">
        <text>prephenate + H(+) = 3-phenylpyruvate + CO2 + H2O</text>
        <dbReference type="Rhea" id="RHEA:21648"/>
        <dbReference type="ChEBI" id="CHEBI:15377"/>
        <dbReference type="ChEBI" id="CHEBI:15378"/>
        <dbReference type="ChEBI" id="CHEBI:16526"/>
        <dbReference type="ChEBI" id="CHEBI:18005"/>
        <dbReference type="ChEBI" id="CHEBI:29934"/>
        <dbReference type="EC" id="4.2.1.51"/>
    </reaction>
</comment>
<dbReference type="NCBIfam" id="NF008865">
    <property type="entry name" value="PRK11898.1"/>
    <property type="match status" value="1"/>
</dbReference>
<dbReference type="PANTHER" id="PTHR21022:SF19">
    <property type="entry name" value="PREPHENATE DEHYDRATASE-RELATED"/>
    <property type="match status" value="1"/>
</dbReference>
<dbReference type="InterPro" id="IPR001086">
    <property type="entry name" value="Preph_deHydtase"/>
</dbReference>
<dbReference type="EC" id="4.2.1.51" evidence="7"/>
<dbReference type="NCBIfam" id="TIGR01807">
    <property type="entry name" value="CM_P2"/>
    <property type="match status" value="1"/>
</dbReference>
<evidence type="ECO:0000256" key="20">
    <source>
        <dbReference type="SAM" id="MobiDB-lite"/>
    </source>
</evidence>
<keyword evidence="9" id="KW-0963">Cytoplasm</keyword>
<protein>
    <recommendedName>
        <fullName evidence="8">Bifunctional chorismate mutase/prephenate dehydratase</fullName>
        <ecNumber evidence="7">4.2.1.51</ecNumber>
        <ecNumber evidence="6">5.4.99.5</ecNumber>
    </recommendedName>
    <alternativeName>
        <fullName evidence="17">Chorismate mutase-prephenate dehydratase</fullName>
    </alternativeName>
    <alternativeName>
        <fullName evidence="16">p-protein</fullName>
    </alternativeName>
</protein>
<accession>A0A1G6GYB1</accession>
<dbReference type="PIRSF" id="PIRSF001500">
    <property type="entry name" value="Chor_mut_pdt_Ppr"/>
    <property type="match status" value="1"/>
</dbReference>
<evidence type="ECO:0000256" key="16">
    <source>
        <dbReference type="ARBA" id="ARBA00031175"/>
    </source>
</evidence>
<evidence type="ECO:0000256" key="18">
    <source>
        <dbReference type="ARBA" id="ARBA00047848"/>
    </source>
</evidence>
<dbReference type="CDD" id="cd13630">
    <property type="entry name" value="PBP2_PDT_1"/>
    <property type="match status" value="1"/>
</dbReference>
<keyword evidence="15" id="KW-0511">Multifunctional enzyme</keyword>
<comment type="catalytic activity">
    <reaction evidence="1">
        <text>chorismate = prephenate</text>
        <dbReference type="Rhea" id="RHEA:13897"/>
        <dbReference type="ChEBI" id="CHEBI:29748"/>
        <dbReference type="ChEBI" id="CHEBI:29934"/>
        <dbReference type="EC" id="5.4.99.5"/>
    </reaction>
</comment>
<keyword evidence="12" id="KW-0584">Phenylalanine biosynthesis</keyword>
<dbReference type="Pfam" id="PF00800">
    <property type="entry name" value="PDT"/>
    <property type="match status" value="1"/>
</dbReference>